<feature type="transmembrane region" description="Helical" evidence="7">
    <location>
        <begin position="318"/>
        <end position="338"/>
    </location>
</feature>
<evidence type="ECO:0000313" key="9">
    <source>
        <dbReference type="Proteomes" id="UP000279259"/>
    </source>
</evidence>
<sequence>MSAGTDTKDLSEVTHLDNAVGAKGAADVNEVEMNHQTHHGMDREVAKYAAEHTVILTPEENNRLFKLINKRILTYMLVTYCWETLDKNTLSYAAVMGIKQDANLTAVQYGWLSTIVYLAELVFQYPVNRMFQSLPVARTISVAVICWGIVVALTPLCHDFAGLMAVRGLLGTFETAIQPGFTLLTSDVVRARRTGADDRPLVFHYQGVMKNWQLMFMILGILTVVWGFTALFWVPDSPTSAKCYSEEDKRLMVERMRSNQNLQNKEFKWYQAKEALTDPHLWAYAALNVLVTLPSGGVSSYNGLITEALGFTALQTDLLAMASGAFSLTATLIAIVFYRFTRWTLGSAAFCILPQLACVITMMSGVLVAYYLFQFIGPQVIIQISLVTQNVAGGTKKSIAIAMTWAGSMIGNCIGPQVFSTSSPPRYLKGFAVCLGMYSLSLVILAWLGLSYKVINHRRDKQRAALRDGDASERPEDLDNAFDDMTDRENPNFRYNY</sequence>
<dbReference type="Gene3D" id="1.20.1250.20">
    <property type="entry name" value="MFS general substrate transporter like domains"/>
    <property type="match status" value="2"/>
</dbReference>
<feature type="transmembrane region" description="Helical" evidence="7">
    <location>
        <begin position="430"/>
        <end position="450"/>
    </location>
</feature>
<dbReference type="GO" id="GO:0022857">
    <property type="term" value="F:transmembrane transporter activity"/>
    <property type="evidence" value="ECO:0007669"/>
    <property type="project" value="InterPro"/>
</dbReference>
<dbReference type="PANTHER" id="PTHR43791">
    <property type="entry name" value="PERMEASE-RELATED"/>
    <property type="match status" value="1"/>
</dbReference>
<proteinExistence type="predicted"/>
<dbReference type="EMBL" id="RSCD01000002">
    <property type="protein sequence ID" value="RSH94196.1"/>
    <property type="molecule type" value="Genomic_DNA"/>
</dbReference>
<accession>A0A427YT36</accession>
<feature type="transmembrane region" description="Helical" evidence="7">
    <location>
        <begin position="139"/>
        <end position="157"/>
    </location>
</feature>
<evidence type="ECO:0000256" key="7">
    <source>
        <dbReference type="SAM" id="Phobius"/>
    </source>
</evidence>
<keyword evidence="2" id="KW-0813">Transport</keyword>
<evidence type="ECO:0000256" key="3">
    <source>
        <dbReference type="ARBA" id="ARBA00022692"/>
    </source>
</evidence>
<name>A0A427YT36_9TREE</name>
<evidence type="ECO:0000256" key="1">
    <source>
        <dbReference type="ARBA" id="ARBA00004141"/>
    </source>
</evidence>
<comment type="subcellular location">
    <subcellularLocation>
        <location evidence="1">Membrane</location>
        <topology evidence="1">Multi-pass membrane protein</topology>
    </subcellularLocation>
</comment>
<evidence type="ECO:0000256" key="2">
    <source>
        <dbReference type="ARBA" id="ARBA00022448"/>
    </source>
</evidence>
<dbReference type="SUPFAM" id="SSF103473">
    <property type="entry name" value="MFS general substrate transporter"/>
    <property type="match status" value="1"/>
</dbReference>
<dbReference type="GO" id="GO:0016020">
    <property type="term" value="C:membrane"/>
    <property type="evidence" value="ECO:0007669"/>
    <property type="project" value="UniProtKB-SubCell"/>
</dbReference>
<keyword evidence="3 7" id="KW-0812">Transmembrane</keyword>
<evidence type="ECO:0000256" key="5">
    <source>
        <dbReference type="ARBA" id="ARBA00023136"/>
    </source>
</evidence>
<dbReference type="InterPro" id="IPR011701">
    <property type="entry name" value="MFS"/>
</dbReference>
<gene>
    <name evidence="8" type="ORF">EHS25_003999</name>
</gene>
<dbReference type="InterPro" id="IPR036259">
    <property type="entry name" value="MFS_trans_sf"/>
</dbReference>
<protein>
    <recommendedName>
        <fullName evidence="10">Major facilitator superfamily (MFS) profile domain-containing protein</fullName>
    </recommendedName>
</protein>
<organism evidence="8 9">
    <name type="scientific">Saitozyma podzolica</name>
    <dbReference type="NCBI Taxonomy" id="1890683"/>
    <lineage>
        <taxon>Eukaryota</taxon>
        <taxon>Fungi</taxon>
        <taxon>Dikarya</taxon>
        <taxon>Basidiomycota</taxon>
        <taxon>Agaricomycotina</taxon>
        <taxon>Tremellomycetes</taxon>
        <taxon>Tremellales</taxon>
        <taxon>Trimorphomycetaceae</taxon>
        <taxon>Saitozyma</taxon>
    </lineage>
</organism>
<reference evidence="8 9" key="1">
    <citation type="submission" date="2018-11" db="EMBL/GenBank/DDBJ databases">
        <title>Genome sequence of Saitozyma podzolica DSM 27192.</title>
        <authorList>
            <person name="Aliyu H."/>
            <person name="Gorte O."/>
            <person name="Ochsenreither K."/>
        </authorList>
    </citation>
    <scope>NUCLEOTIDE SEQUENCE [LARGE SCALE GENOMIC DNA]</scope>
    <source>
        <strain evidence="8 9">DSM 27192</strain>
    </source>
</reference>
<dbReference type="OrthoDB" id="6730379at2759"/>
<evidence type="ECO:0000256" key="4">
    <source>
        <dbReference type="ARBA" id="ARBA00022989"/>
    </source>
</evidence>
<dbReference type="Proteomes" id="UP000279259">
    <property type="component" value="Unassembled WGS sequence"/>
</dbReference>
<feature type="transmembrane region" description="Helical" evidence="7">
    <location>
        <begin position="214"/>
        <end position="234"/>
    </location>
</feature>
<dbReference type="Pfam" id="PF07690">
    <property type="entry name" value="MFS_1"/>
    <property type="match status" value="2"/>
</dbReference>
<evidence type="ECO:0000256" key="6">
    <source>
        <dbReference type="SAM" id="MobiDB-lite"/>
    </source>
</evidence>
<evidence type="ECO:0008006" key="10">
    <source>
        <dbReference type="Google" id="ProtNLM"/>
    </source>
</evidence>
<keyword evidence="5 7" id="KW-0472">Membrane</keyword>
<dbReference type="AlphaFoldDB" id="A0A427YT36"/>
<feature type="transmembrane region" description="Helical" evidence="7">
    <location>
        <begin position="350"/>
        <end position="373"/>
    </location>
</feature>
<feature type="compositionally biased region" description="Basic and acidic residues" evidence="6">
    <location>
        <begin position="464"/>
        <end position="477"/>
    </location>
</feature>
<keyword evidence="4 7" id="KW-1133">Transmembrane helix</keyword>
<comment type="caution">
    <text evidence="8">The sequence shown here is derived from an EMBL/GenBank/DDBJ whole genome shotgun (WGS) entry which is preliminary data.</text>
</comment>
<feature type="region of interest" description="Disordered" evidence="6">
    <location>
        <begin position="464"/>
        <end position="497"/>
    </location>
</feature>
<evidence type="ECO:0000313" key="8">
    <source>
        <dbReference type="EMBL" id="RSH94196.1"/>
    </source>
</evidence>
<keyword evidence="9" id="KW-1185">Reference proteome</keyword>
<dbReference type="PANTHER" id="PTHR43791:SF63">
    <property type="entry name" value="HIGH AFFINITY CYSTEINE TRANSPORTER"/>
    <property type="match status" value="1"/>
</dbReference>